<gene>
    <name evidence="1" type="ORF">IWW38_004335</name>
</gene>
<accession>A0ACC1LYK2</accession>
<name>A0ACC1LYK2_9FUNG</name>
<evidence type="ECO:0000313" key="1">
    <source>
        <dbReference type="EMBL" id="KAJ2890065.1"/>
    </source>
</evidence>
<dbReference type="EMBL" id="JANBVB010001524">
    <property type="protein sequence ID" value="KAJ2890065.1"/>
    <property type="molecule type" value="Genomic_DNA"/>
</dbReference>
<dbReference type="Proteomes" id="UP001139981">
    <property type="component" value="Unassembled WGS sequence"/>
</dbReference>
<keyword evidence="2" id="KW-1185">Reference proteome</keyword>
<protein>
    <submittedName>
        <fullName evidence="1">Uncharacterized protein</fullName>
    </submittedName>
</protein>
<organism evidence="1 2">
    <name type="scientific">Coemansia aciculifera</name>
    <dbReference type="NCBI Taxonomy" id="417176"/>
    <lineage>
        <taxon>Eukaryota</taxon>
        <taxon>Fungi</taxon>
        <taxon>Fungi incertae sedis</taxon>
        <taxon>Zoopagomycota</taxon>
        <taxon>Kickxellomycotina</taxon>
        <taxon>Kickxellomycetes</taxon>
        <taxon>Kickxellales</taxon>
        <taxon>Kickxellaceae</taxon>
        <taxon>Coemansia</taxon>
    </lineage>
</organism>
<sequence length="109" mass="12220">MAEELPSALGTKHFPLSRNFKRLNILAKENRGSGDDDNEFEFNRAVDIDNVAKTTAYAAMKLAAICPNFAHVDLSKKFCAEFSQEIVMAMKDPAFLPYADSISRLVYQQ</sequence>
<proteinExistence type="predicted"/>
<evidence type="ECO:0000313" key="2">
    <source>
        <dbReference type="Proteomes" id="UP001139981"/>
    </source>
</evidence>
<comment type="caution">
    <text evidence="1">The sequence shown here is derived from an EMBL/GenBank/DDBJ whole genome shotgun (WGS) entry which is preliminary data.</text>
</comment>
<reference evidence="1" key="1">
    <citation type="submission" date="2022-07" db="EMBL/GenBank/DDBJ databases">
        <title>Phylogenomic reconstructions and comparative analyses of Kickxellomycotina fungi.</title>
        <authorList>
            <person name="Reynolds N.K."/>
            <person name="Stajich J.E."/>
            <person name="Barry K."/>
            <person name="Grigoriev I.V."/>
            <person name="Crous P."/>
            <person name="Smith M.E."/>
        </authorList>
    </citation>
    <scope>NUCLEOTIDE SEQUENCE</scope>
    <source>
        <strain evidence="1">CBS 190363</strain>
    </source>
</reference>